<dbReference type="GO" id="GO:0005975">
    <property type="term" value="P:carbohydrate metabolic process"/>
    <property type="evidence" value="ECO:0007669"/>
    <property type="project" value="UniProtKB-ARBA"/>
</dbReference>
<dbReference type="Gene3D" id="2.60.40.10">
    <property type="entry name" value="Immunoglobulins"/>
    <property type="match status" value="1"/>
</dbReference>
<dbReference type="AlphaFoldDB" id="A0A3S4VTE8"/>
<organism evidence="2 3">
    <name type="scientific">Trueperella bialowiezensis</name>
    <dbReference type="NCBI Taxonomy" id="312285"/>
    <lineage>
        <taxon>Bacteria</taxon>
        <taxon>Bacillati</taxon>
        <taxon>Actinomycetota</taxon>
        <taxon>Actinomycetes</taxon>
        <taxon>Actinomycetales</taxon>
        <taxon>Actinomycetaceae</taxon>
        <taxon>Trueperella</taxon>
    </lineage>
</organism>
<dbReference type="KEGG" id="tbw:NCTC13354_01029"/>
<keyword evidence="1" id="KW-0472">Membrane</keyword>
<evidence type="ECO:0000313" key="2">
    <source>
        <dbReference type="EMBL" id="VEI13317.1"/>
    </source>
</evidence>
<reference evidence="2 3" key="1">
    <citation type="submission" date="2018-12" db="EMBL/GenBank/DDBJ databases">
        <authorList>
            <consortium name="Pathogen Informatics"/>
        </authorList>
    </citation>
    <scope>NUCLEOTIDE SEQUENCE [LARGE SCALE GENOMIC DNA]</scope>
    <source>
        <strain evidence="2 3">NCTC13354</strain>
    </source>
</reference>
<dbReference type="OrthoDB" id="4336304at2"/>
<feature type="transmembrane region" description="Helical" evidence="1">
    <location>
        <begin position="299"/>
        <end position="320"/>
    </location>
</feature>
<dbReference type="Proteomes" id="UP000269542">
    <property type="component" value="Chromosome"/>
</dbReference>
<keyword evidence="1" id="KW-1133">Transmembrane helix</keyword>
<evidence type="ECO:0000313" key="3">
    <source>
        <dbReference type="Proteomes" id="UP000269542"/>
    </source>
</evidence>
<dbReference type="RefSeq" id="WP_126416442.1">
    <property type="nucleotide sequence ID" value="NZ_LR134476.1"/>
</dbReference>
<gene>
    <name evidence="2" type="ORF">NCTC13354_01029</name>
</gene>
<sequence length="352" mass="36545">MTSRTPSRYRSVWLAIIAMLMAALVVSVPLPHARGAAQEVEWSVAPADGDFGAGRSSFRYSVDPGASFTDAIVVRNYSAITLDLQVFPLDGIVTDSGTLGLPPSGTPSTQIGAWVTADKAEVSIPAGGEETVTFQVNVPADVAPGDYVGGLVTSRTAPGANQVNIESRLASRIVVSVAGDAAVGTQIDSVEVVDVDGAWIPFTPVKGTLRYTVTNTGNVLTRVNTNNSITLGSVRDVAAGGTGDPEAANSVELMPGGTGVFEQEISVWPAFFHKASVEITPEALTGEIGESVSASATVWVIPWGSLGAIVLIAAGVVVGVRVHRSNKAKEAELAAHKERLLNADDDAQTIRE</sequence>
<name>A0A3S4VTE8_9ACTO</name>
<protein>
    <recommendedName>
        <fullName evidence="4">DUF916 domain-containing protein</fullName>
    </recommendedName>
</protein>
<evidence type="ECO:0008006" key="4">
    <source>
        <dbReference type="Google" id="ProtNLM"/>
    </source>
</evidence>
<dbReference type="InterPro" id="IPR013783">
    <property type="entry name" value="Ig-like_fold"/>
</dbReference>
<accession>A0A3S4VTE8</accession>
<evidence type="ECO:0000256" key="1">
    <source>
        <dbReference type="SAM" id="Phobius"/>
    </source>
</evidence>
<keyword evidence="3" id="KW-1185">Reference proteome</keyword>
<dbReference type="EMBL" id="LR134476">
    <property type="protein sequence ID" value="VEI13317.1"/>
    <property type="molecule type" value="Genomic_DNA"/>
</dbReference>
<keyword evidence="1" id="KW-0812">Transmembrane</keyword>
<feature type="transmembrane region" description="Helical" evidence="1">
    <location>
        <begin position="12"/>
        <end position="30"/>
    </location>
</feature>
<proteinExistence type="predicted"/>